<feature type="region of interest" description="Disordered" evidence="12">
    <location>
        <begin position="186"/>
        <end position="230"/>
    </location>
</feature>
<dbReference type="SMART" id="SM00464">
    <property type="entry name" value="LON"/>
    <property type="match status" value="1"/>
</dbReference>
<dbReference type="AlphaFoldDB" id="A0A383VMY9"/>
<keyword evidence="6" id="KW-0833">Ubl conjugation pathway</keyword>
<protein>
    <recommendedName>
        <fullName evidence="4">Protein cereblon</fullName>
    </recommendedName>
    <alternativeName>
        <fullName evidence="9">Protein ohgata</fullName>
    </alternativeName>
</protein>
<feature type="domain" description="Lon N-terminal" evidence="13">
    <location>
        <begin position="260"/>
        <end position="469"/>
    </location>
</feature>
<evidence type="ECO:0000256" key="8">
    <source>
        <dbReference type="ARBA" id="ARBA00023242"/>
    </source>
</evidence>
<dbReference type="GO" id="GO:0016567">
    <property type="term" value="P:protein ubiquitination"/>
    <property type="evidence" value="ECO:0007669"/>
    <property type="project" value="UniProtKB-UniPathway"/>
</dbReference>
<evidence type="ECO:0000256" key="1">
    <source>
        <dbReference type="ARBA" id="ARBA00004123"/>
    </source>
</evidence>
<evidence type="ECO:0000259" key="13">
    <source>
        <dbReference type="PROSITE" id="PS51787"/>
    </source>
</evidence>
<dbReference type="Gene3D" id="1.20.58.1480">
    <property type="match status" value="1"/>
</dbReference>
<dbReference type="InterPro" id="IPR003111">
    <property type="entry name" value="Lon_prtase_N"/>
</dbReference>
<evidence type="ECO:0000256" key="3">
    <source>
        <dbReference type="ARBA" id="ARBA00005293"/>
    </source>
</evidence>
<evidence type="ECO:0000256" key="6">
    <source>
        <dbReference type="ARBA" id="ARBA00022786"/>
    </source>
</evidence>
<dbReference type="GO" id="GO:0005634">
    <property type="term" value="C:nucleus"/>
    <property type="evidence" value="ECO:0007669"/>
    <property type="project" value="UniProtKB-SubCell"/>
</dbReference>
<evidence type="ECO:0000256" key="4">
    <source>
        <dbReference type="ARBA" id="ARBA00014394"/>
    </source>
</evidence>
<dbReference type="InterPro" id="IPR015947">
    <property type="entry name" value="PUA-like_sf"/>
</dbReference>
<dbReference type="CDD" id="cd15777">
    <property type="entry name" value="CRBN_C_like"/>
    <property type="match status" value="1"/>
</dbReference>
<keyword evidence="16" id="KW-1185">Reference proteome</keyword>
<dbReference type="PROSITE" id="PS51787">
    <property type="entry name" value="LON_N"/>
    <property type="match status" value="1"/>
</dbReference>
<reference evidence="15 16" key="1">
    <citation type="submission" date="2016-10" db="EMBL/GenBank/DDBJ databases">
        <authorList>
            <person name="Cai Z."/>
        </authorList>
    </citation>
    <scope>NUCLEOTIDE SEQUENCE [LARGE SCALE GENOMIC DNA]</scope>
</reference>
<dbReference type="Pfam" id="PF03226">
    <property type="entry name" value="Yippee-Mis18"/>
    <property type="match status" value="1"/>
</dbReference>
<evidence type="ECO:0000256" key="2">
    <source>
        <dbReference type="ARBA" id="ARBA00004906"/>
    </source>
</evidence>
<dbReference type="Proteomes" id="UP000256970">
    <property type="component" value="Unassembled WGS sequence"/>
</dbReference>
<feature type="region of interest" description="Disordered" evidence="12">
    <location>
        <begin position="575"/>
        <end position="596"/>
    </location>
</feature>
<feature type="compositionally biased region" description="Low complexity" evidence="12">
    <location>
        <begin position="49"/>
        <end position="103"/>
    </location>
</feature>
<comment type="similarity">
    <text evidence="3">Belongs to the CRBN family.</text>
</comment>
<comment type="subunit">
    <text evidence="11">Likely a component of a DCX (DDB1-CUL4-X-box) protein ligase complex. May interact with pic/DDB1.</text>
</comment>
<organism evidence="15 16">
    <name type="scientific">Tetradesmus obliquus</name>
    <name type="common">Green alga</name>
    <name type="synonym">Acutodesmus obliquus</name>
    <dbReference type="NCBI Taxonomy" id="3088"/>
    <lineage>
        <taxon>Eukaryota</taxon>
        <taxon>Viridiplantae</taxon>
        <taxon>Chlorophyta</taxon>
        <taxon>core chlorophytes</taxon>
        <taxon>Chlorophyceae</taxon>
        <taxon>CS clade</taxon>
        <taxon>Sphaeropleales</taxon>
        <taxon>Scenedesmaceae</taxon>
        <taxon>Tetradesmus</taxon>
    </lineage>
</organism>
<feature type="compositionally biased region" description="Low complexity" evidence="12">
    <location>
        <begin position="111"/>
        <end position="123"/>
    </location>
</feature>
<sequence>MDRHAAEAAGAGDQQQQEEQVGWQDTDSEGMVNDWQIEDMEDDEDAEAEQAAAAPPPALQQLPPAAALLQQTLQQAQQAVAQAHQQQQQQQQQPPETGAGAQQEHPDQQQRRQLAADDAAAGEAGPGAAGQRPMHRHIAALIHRRVQALLRQALHQADTAEDAAALQDLLQQTTELTEAAAAAAAGAATGGRRRARSSGSSGSAEDSSGSSLQETEEAEEPAEGCTRFDPNVTASHQYLGDVDELEGGYGHQQEGTTARLPLLMLDGVVLFPGCQLPLLLSTPAEQRLLERALAAPPPLTRLLAVLPGPRSWLASLPRSVACTAEVRQMRRSSSEEGGGAGPVAVLALGRQRAEVLHEALVARSQSSVLVRILSEGCQADVPQPMRGYASPIHPALTAPWDLTLLSRRVRELIQLVLMPVASFQGSPLELSYYVSHNLPLQPSTRQLLLTAACPAERLRLLLSLLQRLDQLRCSGCGALLATTADVLGMTSEGISGTFVNSHGYVHEMVAFKRVHRVQLEGQPETAHSWFPGYAWTIAYCGTCGQHLGWRFTAVEPDLSPRLFWGIRRQVLTCSTRQGPREQQRQQQQQHDGGGGGGLGAGGVLVIQLGNMPVGAGGEHGGVADG</sequence>
<evidence type="ECO:0000256" key="9">
    <source>
        <dbReference type="ARBA" id="ARBA00030079"/>
    </source>
</evidence>
<evidence type="ECO:0000256" key="7">
    <source>
        <dbReference type="ARBA" id="ARBA00022833"/>
    </source>
</evidence>
<feature type="domain" description="CULT" evidence="14">
    <location>
        <begin position="468"/>
        <end position="575"/>
    </location>
</feature>
<dbReference type="Gene3D" id="2.170.150.20">
    <property type="entry name" value="Peptide methionine sulfoxide reductase"/>
    <property type="match status" value="1"/>
</dbReference>
<accession>A0A383VMY9</accession>
<evidence type="ECO:0000256" key="10">
    <source>
        <dbReference type="ARBA" id="ARBA00046075"/>
    </source>
</evidence>
<keyword evidence="7" id="KW-0862">Zinc</keyword>
<gene>
    <name evidence="15" type="ORF">BQ4739_LOCUS6628</name>
</gene>
<dbReference type="UniPathway" id="UPA00143"/>
<feature type="compositionally biased region" description="Acidic residues" evidence="12">
    <location>
        <begin position="36"/>
        <end position="48"/>
    </location>
</feature>
<dbReference type="Gene3D" id="2.30.130.40">
    <property type="entry name" value="LON domain-like"/>
    <property type="match status" value="1"/>
</dbReference>
<dbReference type="InterPro" id="IPR004910">
    <property type="entry name" value="Yippee/Mis18/Cereblon"/>
</dbReference>
<comment type="pathway">
    <text evidence="2">Protein modification; protein ubiquitination.</text>
</comment>
<comment type="subcellular location">
    <subcellularLocation>
        <location evidence="1">Nucleus</location>
    </subcellularLocation>
</comment>
<dbReference type="Pfam" id="PF02190">
    <property type="entry name" value="LON_substr_bdg"/>
    <property type="match status" value="1"/>
</dbReference>
<feature type="region of interest" description="Disordered" evidence="12">
    <location>
        <begin position="1"/>
        <end position="132"/>
    </location>
</feature>
<evidence type="ECO:0000256" key="12">
    <source>
        <dbReference type="SAM" id="MobiDB-lite"/>
    </source>
</evidence>
<feature type="compositionally biased region" description="Low complexity" evidence="12">
    <location>
        <begin position="7"/>
        <end position="22"/>
    </location>
</feature>
<dbReference type="InterPro" id="IPR034750">
    <property type="entry name" value="CULT"/>
</dbReference>
<dbReference type="SUPFAM" id="SSF88697">
    <property type="entry name" value="PUA domain-like"/>
    <property type="match status" value="1"/>
</dbReference>
<evidence type="ECO:0000256" key="5">
    <source>
        <dbReference type="ARBA" id="ARBA00022723"/>
    </source>
</evidence>
<dbReference type="STRING" id="3088.A0A383VMY9"/>
<evidence type="ECO:0000313" key="15">
    <source>
        <dbReference type="EMBL" id="SZX66189.1"/>
    </source>
</evidence>
<feature type="compositionally biased region" description="Low complexity" evidence="12">
    <location>
        <begin position="197"/>
        <end position="213"/>
    </location>
</feature>
<proteinExistence type="inferred from homology"/>
<evidence type="ECO:0000256" key="11">
    <source>
        <dbReference type="ARBA" id="ARBA00046796"/>
    </source>
</evidence>
<keyword evidence="8" id="KW-0539">Nucleus</keyword>
<dbReference type="FunFam" id="2.170.150.20:FF:000005">
    <property type="entry name" value="Blast:Protein cereblon homolog"/>
    <property type="match status" value="1"/>
</dbReference>
<name>A0A383VMY9_TETOB</name>
<keyword evidence="5" id="KW-0479">Metal-binding</keyword>
<dbReference type="GO" id="GO:0046872">
    <property type="term" value="F:metal ion binding"/>
    <property type="evidence" value="ECO:0007669"/>
    <property type="project" value="UniProtKB-KW"/>
</dbReference>
<dbReference type="PROSITE" id="PS51788">
    <property type="entry name" value="CULT"/>
    <property type="match status" value="1"/>
</dbReference>
<dbReference type="InterPro" id="IPR046336">
    <property type="entry name" value="Lon_prtase_N_sf"/>
</dbReference>
<comment type="function">
    <text evidence="10">Substrate recognition component of a DCX (DDB1-CUL4-X-box) E3 protein ligase complex that mediates the ubiquitination and subsequent proteasomal degradation of target proteins. Has an essential role in mediating growth by negatively regulating insulin signaling. It also has a role in maintaining presynaptic function in the neuromuscular junction synapses of third-instar larvae.</text>
</comment>
<evidence type="ECO:0000259" key="14">
    <source>
        <dbReference type="PROSITE" id="PS51788"/>
    </source>
</evidence>
<evidence type="ECO:0000313" key="16">
    <source>
        <dbReference type="Proteomes" id="UP000256970"/>
    </source>
</evidence>
<dbReference type="EMBL" id="FNXT01000689">
    <property type="protein sequence ID" value="SZX66189.1"/>
    <property type="molecule type" value="Genomic_DNA"/>
</dbReference>